<evidence type="ECO:0000259" key="3">
    <source>
        <dbReference type="PROSITE" id="PS51767"/>
    </source>
</evidence>
<dbReference type="GO" id="GO:0006508">
    <property type="term" value="P:proteolysis"/>
    <property type="evidence" value="ECO:0007669"/>
    <property type="project" value="InterPro"/>
</dbReference>
<protein>
    <recommendedName>
        <fullName evidence="3">Peptidase A1 domain-containing protein</fullName>
    </recommendedName>
</protein>
<dbReference type="Proteomes" id="UP001202328">
    <property type="component" value="Unassembled WGS sequence"/>
</dbReference>
<gene>
    <name evidence="4" type="ORF">MKW98_015088</name>
</gene>
<dbReference type="Pfam" id="PF14541">
    <property type="entry name" value="TAXi_C"/>
    <property type="match status" value="1"/>
</dbReference>
<feature type="domain" description="Peptidase A1" evidence="3">
    <location>
        <begin position="46"/>
        <end position="414"/>
    </location>
</feature>
<evidence type="ECO:0000256" key="1">
    <source>
        <dbReference type="ARBA" id="ARBA00007447"/>
    </source>
</evidence>
<dbReference type="InterPro" id="IPR032861">
    <property type="entry name" value="TAXi_N"/>
</dbReference>
<proteinExistence type="inferred from homology"/>
<dbReference type="InterPro" id="IPR032799">
    <property type="entry name" value="TAXi_C"/>
</dbReference>
<sequence length="419" mass="45139">MASSSIRFLLLLCFLLVSLSNSHPSSSSRPQGLILPLFQDQSTLQFVTRLSQGTPKVTINVVVDLGGKFLSVHSSQGCSSISNNPIRCKSPQCSLARESTSRVWCHNNTCNLHTTSPITHSEAKSELFSGVVTIQSSQVREPTSGAWIAGPNLTARGFAVSCGTPTSVLHGLAKGAKGLAGLGRSGLSLVSQFSAAFRIPQIFVLYLSRSENGFIYFGNETYLLQTPLFYTPLLVSRVYSQGSSAATDSDYFIDVKSVKIDGENVPMNKELLSINKKNGVGGTKLSTAVPYTVMETSIYEAFTSIYIKRAKAMNFLRVASVAPLSACFNASTMPMGVGPITFSLPKVELVLPNKLKWQMTRPDNTLVYLPGNLVVCLAFVDGGAKPRTSIVIGGKQLLYTVLQFDIPRSRLGFSAGLQV</sequence>
<feature type="signal peptide" evidence="2">
    <location>
        <begin position="1"/>
        <end position="22"/>
    </location>
</feature>
<comment type="similarity">
    <text evidence="1">Belongs to the peptidase A1 family.</text>
</comment>
<dbReference type="InterPro" id="IPR033121">
    <property type="entry name" value="PEPTIDASE_A1"/>
</dbReference>
<reference evidence="4" key="1">
    <citation type="submission" date="2022-04" db="EMBL/GenBank/DDBJ databases">
        <title>A functionally conserved STORR gene fusion in Papaver species that diverged 16.8 million years ago.</title>
        <authorList>
            <person name="Catania T."/>
        </authorList>
    </citation>
    <scope>NUCLEOTIDE SEQUENCE</scope>
    <source>
        <strain evidence="4">S-188037</strain>
    </source>
</reference>
<keyword evidence="5" id="KW-1185">Reference proteome</keyword>
<dbReference type="SUPFAM" id="SSF50630">
    <property type="entry name" value="Acid proteases"/>
    <property type="match status" value="1"/>
</dbReference>
<evidence type="ECO:0000313" key="4">
    <source>
        <dbReference type="EMBL" id="KAI3871188.1"/>
    </source>
</evidence>
<comment type="caution">
    <text evidence="4">The sequence shown here is derived from an EMBL/GenBank/DDBJ whole genome shotgun (WGS) entry which is preliminary data.</text>
</comment>
<dbReference type="PROSITE" id="PS51767">
    <property type="entry name" value="PEPTIDASE_A1"/>
    <property type="match status" value="1"/>
</dbReference>
<name>A0AAD4S719_9MAGN</name>
<dbReference type="EMBL" id="JAJJMB010013076">
    <property type="protein sequence ID" value="KAI3871188.1"/>
    <property type="molecule type" value="Genomic_DNA"/>
</dbReference>
<evidence type="ECO:0000313" key="5">
    <source>
        <dbReference type="Proteomes" id="UP001202328"/>
    </source>
</evidence>
<dbReference type="AlphaFoldDB" id="A0AAD4S719"/>
<dbReference type="PANTHER" id="PTHR47965:SF22">
    <property type="entry name" value="EUKARYOTIC ASPARTYL PROTEASE FAMILY PROTEIN"/>
    <property type="match status" value="1"/>
</dbReference>
<feature type="chain" id="PRO_5042072714" description="Peptidase A1 domain-containing protein" evidence="2">
    <location>
        <begin position="23"/>
        <end position="419"/>
    </location>
</feature>
<organism evidence="4 5">
    <name type="scientific">Papaver atlanticum</name>
    <dbReference type="NCBI Taxonomy" id="357466"/>
    <lineage>
        <taxon>Eukaryota</taxon>
        <taxon>Viridiplantae</taxon>
        <taxon>Streptophyta</taxon>
        <taxon>Embryophyta</taxon>
        <taxon>Tracheophyta</taxon>
        <taxon>Spermatophyta</taxon>
        <taxon>Magnoliopsida</taxon>
        <taxon>Ranunculales</taxon>
        <taxon>Papaveraceae</taxon>
        <taxon>Papaveroideae</taxon>
        <taxon>Papaver</taxon>
    </lineage>
</organism>
<dbReference type="Pfam" id="PF14543">
    <property type="entry name" value="TAXi_N"/>
    <property type="match status" value="1"/>
</dbReference>
<dbReference type="GO" id="GO:0004190">
    <property type="term" value="F:aspartic-type endopeptidase activity"/>
    <property type="evidence" value="ECO:0007669"/>
    <property type="project" value="InterPro"/>
</dbReference>
<accession>A0AAD4S719</accession>
<dbReference type="InterPro" id="IPR001461">
    <property type="entry name" value="Aspartic_peptidase_A1"/>
</dbReference>
<dbReference type="InterPro" id="IPR021109">
    <property type="entry name" value="Peptidase_aspartic_dom_sf"/>
</dbReference>
<dbReference type="PANTHER" id="PTHR47965">
    <property type="entry name" value="ASPARTYL PROTEASE-RELATED"/>
    <property type="match status" value="1"/>
</dbReference>
<evidence type="ECO:0000256" key="2">
    <source>
        <dbReference type="SAM" id="SignalP"/>
    </source>
</evidence>
<dbReference type="Gene3D" id="2.40.70.10">
    <property type="entry name" value="Acid Proteases"/>
    <property type="match status" value="2"/>
</dbReference>
<keyword evidence="2" id="KW-0732">Signal</keyword>